<proteinExistence type="predicted"/>
<accession>A0A151T140</accession>
<dbReference type="AlphaFoldDB" id="A0A151T140"/>
<evidence type="ECO:0000313" key="2">
    <source>
        <dbReference type="EMBL" id="KYP60773.1"/>
    </source>
</evidence>
<feature type="compositionally biased region" description="Basic and acidic residues" evidence="1">
    <location>
        <begin position="32"/>
        <end position="43"/>
    </location>
</feature>
<dbReference type="EMBL" id="CM003611">
    <property type="protein sequence ID" value="KYP60773.1"/>
    <property type="molecule type" value="Genomic_DNA"/>
</dbReference>
<organism evidence="2 3">
    <name type="scientific">Cajanus cajan</name>
    <name type="common">Pigeon pea</name>
    <name type="synonym">Cajanus indicus</name>
    <dbReference type="NCBI Taxonomy" id="3821"/>
    <lineage>
        <taxon>Eukaryota</taxon>
        <taxon>Viridiplantae</taxon>
        <taxon>Streptophyta</taxon>
        <taxon>Embryophyta</taxon>
        <taxon>Tracheophyta</taxon>
        <taxon>Spermatophyta</taxon>
        <taxon>Magnoliopsida</taxon>
        <taxon>eudicotyledons</taxon>
        <taxon>Gunneridae</taxon>
        <taxon>Pentapetalae</taxon>
        <taxon>rosids</taxon>
        <taxon>fabids</taxon>
        <taxon>Fabales</taxon>
        <taxon>Fabaceae</taxon>
        <taxon>Papilionoideae</taxon>
        <taxon>50 kb inversion clade</taxon>
        <taxon>NPAAA clade</taxon>
        <taxon>indigoferoid/millettioid clade</taxon>
        <taxon>Phaseoleae</taxon>
        <taxon>Cajanus</taxon>
    </lineage>
</organism>
<dbReference type="STRING" id="3821.A0A151T140"/>
<evidence type="ECO:0000313" key="3">
    <source>
        <dbReference type="Proteomes" id="UP000075243"/>
    </source>
</evidence>
<feature type="region of interest" description="Disordered" evidence="1">
    <location>
        <begin position="32"/>
        <end position="69"/>
    </location>
</feature>
<gene>
    <name evidence="2" type="ORF">KK1_023186</name>
</gene>
<protein>
    <submittedName>
        <fullName evidence="2">Uncharacterized protein</fullName>
    </submittedName>
</protein>
<feature type="region of interest" description="Disordered" evidence="1">
    <location>
        <begin position="86"/>
        <end position="109"/>
    </location>
</feature>
<dbReference type="Proteomes" id="UP000075243">
    <property type="component" value="Chromosome 9"/>
</dbReference>
<evidence type="ECO:0000256" key="1">
    <source>
        <dbReference type="SAM" id="MobiDB-lite"/>
    </source>
</evidence>
<keyword evidence="3" id="KW-1185">Reference proteome</keyword>
<feature type="compositionally biased region" description="Acidic residues" evidence="1">
    <location>
        <begin position="86"/>
        <end position="102"/>
    </location>
</feature>
<dbReference type="OMA" id="RKVKWND"/>
<name>A0A151T140_CAJCA</name>
<dbReference type="PANTHER" id="PTHR33401:SF2">
    <property type="entry name" value="OS03G0138400 PROTEIN"/>
    <property type="match status" value="1"/>
</dbReference>
<dbReference type="PANTHER" id="PTHR33401">
    <property type="entry name" value="LIGHT-HARVESTING COMPLEX-LIKE PROTEIN OHP2, CHLOROPLASTIC"/>
    <property type="match status" value="1"/>
</dbReference>
<dbReference type="Gramene" id="C.cajan_22524.t">
    <property type="protein sequence ID" value="C.cajan_22524.t"/>
    <property type="gene ID" value="C.cajan_22524"/>
</dbReference>
<reference evidence="2 3" key="1">
    <citation type="journal article" date="2012" name="Nat. Biotechnol.">
        <title>Draft genome sequence of pigeonpea (Cajanus cajan), an orphan legume crop of resource-poor farmers.</title>
        <authorList>
            <person name="Varshney R.K."/>
            <person name="Chen W."/>
            <person name="Li Y."/>
            <person name="Bharti A.K."/>
            <person name="Saxena R.K."/>
            <person name="Schlueter J.A."/>
            <person name="Donoghue M.T."/>
            <person name="Azam S."/>
            <person name="Fan G."/>
            <person name="Whaley A.M."/>
            <person name="Farmer A.D."/>
            <person name="Sheridan J."/>
            <person name="Iwata A."/>
            <person name="Tuteja R."/>
            <person name="Penmetsa R.V."/>
            <person name="Wu W."/>
            <person name="Upadhyaya H.D."/>
            <person name="Yang S.P."/>
            <person name="Shah T."/>
            <person name="Saxena K.B."/>
            <person name="Michael T."/>
            <person name="McCombie W.R."/>
            <person name="Yang B."/>
            <person name="Zhang G."/>
            <person name="Yang H."/>
            <person name="Wang J."/>
            <person name="Spillane C."/>
            <person name="Cook D.R."/>
            <person name="May G.D."/>
            <person name="Xu X."/>
            <person name="Jackson S.A."/>
        </authorList>
    </citation>
    <scope>NUCLEOTIDE SEQUENCE [LARGE SCALE GENOMIC DNA]</scope>
    <source>
        <strain evidence="3">cv. Asha</strain>
    </source>
</reference>
<sequence length="109" mass="12083">MDTNSTKDANGCCVNKPLALTVTMTVASLDGRKVGDHSHRVDDSDSNSLLPLPRGGMSQKSDKKYRKRKVQWNDRIGNKLVEVLEYEPSDVSDSDSEDEDDNSCMCSIM</sequence>